<dbReference type="Proteomes" id="UP000178869">
    <property type="component" value="Unassembled WGS sequence"/>
</dbReference>
<sequence>MLENFETQFERVVGGTEGERARLKHELQEELLQIGDQDIAKYEIRLTEQDKTIIQNAEEFAYRMAKFYGGDPKPIPPHKIHFVRSGGASELTNGEFYGGIHRSLAQEIVVDRDLESNVDVATTLVHEMFHQLSYKAAQIDAQKKHRMYRSGIIVSDRESRIKHFSDIEEAIAEILAKKFYDEEMQNNPLYSEEIEATNKLKESLLHIVHRFNPTQEQNEREAMEEVYSIPSAREILTIFEKIEPDKETIATIVAEFPPKTKGRDVFVGRKNERDKLWRLIDEIIEKSHGRFENRQEVFDIFARANFSGNLIPLARLIESIFGKGSFRRLGEETADTGGTENK</sequence>
<name>A0A1G2PG58_9BACT</name>
<organism evidence="1 2">
    <name type="scientific">Candidatus Terrybacteria bacterium RIFCSPHIGHO2_01_FULL_43_35</name>
    <dbReference type="NCBI Taxonomy" id="1802361"/>
    <lineage>
        <taxon>Bacteria</taxon>
        <taxon>Candidatus Terryibacteriota</taxon>
    </lineage>
</organism>
<proteinExistence type="predicted"/>
<accession>A0A1G2PG58</accession>
<dbReference type="AlphaFoldDB" id="A0A1G2PG58"/>
<evidence type="ECO:0000313" key="2">
    <source>
        <dbReference type="Proteomes" id="UP000178869"/>
    </source>
</evidence>
<dbReference type="EMBL" id="MHSR01000013">
    <property type="protein sequence ID" value="OHA46611.1"/>
    <property type="molecule type" value="Genomic_DNA"/>
</dbReference>
<comment type="caution">
    <text evidence="1">The sequence shown here is derived from an EMBL/GenBank/DDBJ whole genome shotgun (WGS) entry which is preliminary data.</text>
</comment>
<protein>
    <submittedName>
        <fullName evidence="1">Uncharacterized protein</fullName>
    </submittedName>
</protein>
<gene>
    <name evidence="1" type="ORF">A2828_01750</name>
</gene>
<reference evidence="1 2" key="1">
    <citation type="journal article" date="2016" name="Nat. Commun.">
        <title>Thousands of microbial genomes shed light on interconnected biogeochemical processes in an aquifer system.</title>
        <authorList>
            <person name="Anantharaman K."/>
            <person name="Brown C.T."/>
            <person name="Hug L.A."/>
            <person name="Sharon I."/>
            <person name="Castelle C.J."/>
            <person name="Probst A.J."/>
            <person name="Thomas B.C."/>
            <person name="Singh A."/>
            <person name="Wilkins M.J."/>
            <person name="Karaoz U."/>
            <person name="Brodie E.L."/>
            <person name="Williams K.H."/>
            <person name="Hubbard S.S."/>
            <person name="Banfield J.F."/>
        </authorList>
    </citation>
    <scope>NUCLEOTIDE SEQUENCE [LARGE SCALE GENOMIC DNA]</scope>
</reference>
<evidence type="ECO:0000313" key="1">
    <source>
        <dbReference type="EMBL" id="OHA46611.1"/>
    </source>
</evidence>